<name>A0ABT5G431_9ACTN</name>
<sequence>MSDPIQEIVKRLPDLESVTEVWDTAERRVEQGDIAFVADLGSVSHNVSRGTTVR</sequence>
<proteinExistence type="predicted"/>
<dbReference type="Proteomes" id="UP001221328">
    <property type="component" value="Unassembled WGS sequence"/>
</dbReference>
<protein>
    <submittedName>
        <fullName evidence="1">Uncharacterized protein</fullName>
    </submittedName>
</protein>
<organism evidence="1 2">
    <name type="scientific">Streptomyces gilvifuscus</name>
    <dbReference type="NCBI Taxonomy" id="1550617"/>
    <lineage>
        <taxon>Bacteria</taxon>
        <taxon>Bacillati</taxon>
        <taxon>Actinomycetota</taxon>
        <taxon>Actinomycetes</taxon>
        <taxon>Kitasatosporales</taxon>
        <taxon>Streptomycetaceae</taxon>
        <taxon>Streptomyces</taxon>
    </lineage>
</organism>
<accession>A0ABT5G431</accession>
<comment type="caution">
    <text evidence="1">The sequence shown here is derived from an EMBL/GenBank/DDBJ whole genome shotgun (WGS) entry which is preliminary data.</text>
</comment>
<dbReference type="RefSeq" id="WP_200704989.1">
    <property type="nucleotide sequence ID" value="NZ_JAQOSK010000016.1"/>
</dbReference>
<keyword evidence="2" id="KW-1185">Reference proteome</keyword>
<dbReference type="EMBL" id="JAQOSK010000016">
    <property type="protein sequence ID" value="MDC2959366.1"/>
    <property type="molecule type" value="Genomic_DNA"/>
</dbReference>
<reference evidence="1 2" key="1">
    <citation type="journal article" date="2015" name="Int. J. Syst. Evol. Microbiol.">
        <title>Streptomyces gilvifuscus sp. nov., an actinomycete that produces antibacterial compounds isolated from soil.</title>
        <authorList>
            <person name="Nguyen T.M."/>
            <person name="Kim J."/>
        </authorList>
    </citation>
    <scope>NUCLEOTIDE SEQUENCE [LARGE SCALE GENOMIC DNA]</scope>
    <source>
        <strain evidence="1 2">T113</strain>
    </source>
</reference>
<gene>
    <name evidence="1" type="ORF">PO587_33545</name>
</gene>
<evidence type="ECO:0000313" key="1">
    <source>
        <dbReference type="EMBL" id="MDC2959366.1"/>
    </source>
</evidence>
<evidence type="ECO:0000313" key="2">
    <source>
        <dbReference type="Proteomes" id="UP001221328"/>
    </source>
</evidence>